<evidence type="ECO:0000256" key="3">
    <source>
        <dbReference type="ARBA" id="ARBA00022692"/>
    </source>
</evidence>
<accession>A0A8H5FTZ4</accession>
<dbReference type="PANTHER" id="PTHR43791">
    <property type="entry name" value="PERMEASE-RELATED"/>
    <property type="match status" value="1"/>
</dbReference>
<organism evidence="8 9">
    <name type="scientific">Collybiopsis confluens</name>
    <dbReference type="NCBI Taxonomy" id="2823264"/>
    <lineage>
        <taxon>Eukaryota</taxon>
        <taxon>Fungi</taxon>
        <taxon>Dikarya</taxon>
        <taxon>Basidiomycota</taxon>
        <taxon>Agaricomycotina</taxon>
        <taxon>Agaricomycetes</taxon>
        <taxon>Agaricomycetidae</taxon>
        <taxon>Agaricales</taxon>
        <taxon>Marasmiineae</taxon>
        <taxon>Omphalotaceae</taxon>
        <taxon>Collybiopsis</taxon>
    </lineage>
</organism>
<dbReference type="InterPro" id="IPR036259">
    <property type="entry name" value="MFS_trans_sf"/>
</dbReference>
<feature type="transmembrane region" description="Helical" evidence="7">
    <location>
        <begin position="323"/>
        <end position="347"/>
    </location>
</feature>
<protein>
    <recommendedName>
        <fullName evidence="10">Major facilitator superfamily (MFS) profile domain-containing protein</fullName>
    </recommendedName>
</protein>
<keyword evidence="2" id="KW-0813">Transport</keyword>
<feature type="transmembrane region" description="Helical" evidence="7">
    <location>
        <begin position="256"/>
        <end position="274"/>
    </location>
</feature>
<keyword evidence="9" id="KW-1185">Reference proteome</keyword>
<keyword evidence="4 7" id="KW-1133">Transmembrane helix</keyword>
<dbReference type="GO" id="GO:0016020">
    <property type="term" value="C:membrane"/>
    <property type="evidence" value="ECO:0007669"/>
    <property type="project" value="UniProtKB-SubCell"/>
</dbReference>
<evidence type="ECO:0000313" key="8">
    <source>
        <dbReference type="EMBL" id="KAF5348989.1"/>
    </source>
</evidence>
<feature type="transmembrane region" description="Helical" evidence="7">
    <location>
        <begin position="359"/>
        <end position="378"/>
    </location>
</feature>
<dbReference type="Proteomes" id="UP000518752">
    <property type="component" value="Unassembled WGS sequence"/>
</dbReference>
<feature type="transmembrane region" description="Helical" evidence="7">
    <location>
        <begin position="72"/>
        <end position="89"/>
    </location>
</feature>
<keyword evidence="3 7" id="KW-0812">Transmembrane</keyword>
<evidence type="ECO:0000256" key="1">
    <source>
        <dbReference type="ARBA" id="ARBA00004141"/>
    </source>
</evidence>
<feature type="region of interest" description="Disordered" evidence="6">
    <location>
        <begin position="571"/>
        <end position="609"/>
    </location>
</feature>
<evidence type="ECO:0000256" key="6">
    <source>
        <dbReference type="SAM" id="MobiDB-lite"/>
    </source>
</evidence>
<dbReference type="Pfam" id="PF07690">
    <property type="entry name" value="MFS_1"/>
    <property type="match status" value="1"/>
</dbReference>
<gene>
    <name evidence="8" type="ORF">D9757_013466</name>
</gene>
<dbReference type="GO" id="GO:0022857">
    <property type="term" value="F:transmembrane transporter activity"/>
    <property type="evidence" value="ECO:0007669"/>
    <property type="project" value="InterPro"/>
</dbReference>
<feature type="transmembrane region" description="Helical" evidence="7">
    <location>
        <begin position="452"/>
        <end position="479"/>
    </location>
</feature>
<dbReference type="Gene3D" id="1.20.1250.20">
    <property type="entry name" value="MFS general substrate transporter like domains"/>
    <property type="match status" value="1"/>
</dbReference>
<dbReference type="EMBL" id="JAACJN010000312">
    <property type="protein sequence ID" value="KAF5348989.1"/>
    <property type="molecule type" value="Genomic_DNA"/>
</dbReference>
<evidence type="ECO:0000256" key="5">
    <source>
        <dbReference type="ARBA" id="ARBA00023136"/>
    </source>
</evidence>
<comment type="subcellular location">
    <subcellularLocation>
        <location evidence="1">Membrane</location>
        <topology evidence="1">Multi-pass membrane protein</topology>
    </subcellularLocation>
</comment>
<dbReference type="OrthoDB" id="6730379at2759"/>
<comment type="caution">
    <text evidence="8">The sequence shown here is derived from an EMBL/GenBank/DDBJ whole genome shotgun (WGS) entry which is preliminary data.</text>
</comment>
<evidence type="ECO:0000256" key="4">
    <source>
        <dbReference type="ARBA" id="ARBA00022989"/>
    </source>
</evidence>
<reference evidence="8 9" key="1">
    <citation type="journal article" date="2020" name="ISME J.">
        <title>Uncovering the hidden diversity of litter-decomposition mechanisms in mushroom-forming fungi.</title>
        <authorList>
            <person name="Floudas D."/>
            <person name="Bentzer J."/>
            <person name="Ahren D."/>
            <person name="Johansson T."/>
            <person name="Persson P."/>
            <person name="Tunlid A."/>
        </authorList>
    </citation>
    <scope>NUCLEOTIDE SEQUENCE [LARGE SCALE GENOMIC DNA]</scope>
    <source>
        <strain evidence="8 9">CBS 406.79</strain>
    </source>
</reference>
<name>A0A8H5FTZ4_9AGAR</name>
<feature type="transmembrane region" description="Helical" evidence="7">
    <location>
        <begin position="420"/>
        <end position="440"/>
    </location>
</feature>
<dbReference type="SUPFAM" id="SSF103473">
    <property type="entry name" value="MFS general substrate transporter"/>
    <property type="match status" value="1"/>
</dbReference>
<evidence type="ECO:0000313" key="9">
    <source>
        <dbReference type="Proteomes" id="UP000518752"/>
    </source>
</evidence>
<feature type="transmembrane region" description="Helical" evidence="7">
    <location>
        <begin position="509"/>
        <end position="534"/>
    </location>
</feature>
<dbReference type="PANTHER" id="PTHR43791:SF97">
    <property type="entry name" value="ALLANTOATE TRANSPORTER, PUTATIVE (AFU_ORTHOLOGUE AFUA_1G14700)-RELATED"/>
    <property type="match status" value="1"/>
</dbReference>
<evidence type="ECO:0000256" key="7">
    <source>
        <dbReference type="SAM" id="Phobius"/>
    </source>
</evidence>
<evidence type="ECO:0008006" key="10">
    <source>
        <dbReference type="Google" id="ProtNLM"/>
    </source>
</evidence>
<feature type="transmembrane region" description="Helical" evidence="7">
    <location>
        <begin position="205"/>
        <end position="224"/>
    </location>
</feature>
<feature type="transmembrane region" description="Helical" evidence="7">
    <location>
        <begin position="143"/>
        <end position="160"/>
    </location>
</feature>
<feature type="compositionally biased region" description="Polar residues" evidence="6">
    <location>
        <begin position="593"/>
        <end position="609"/>
    </location>
</feature>
<feature type="transmembrane region" description="Helical" evidence="7">
    <location>
        <begin position="172"/>
        <end position="193"/>
    </location>
</feature>
<dbReference type="InterPro" id="IPR011701">
    <property type="entry name" value="MFS"/>
</dbReference>
<sequence>MSSLLKPDLNVPRNEQAWTVMPDDDLFGTRFFSFKRLWNREPLDDFYEEALQKYPTEESIDKGEERRLRRKIDLLIIPYLSICYAFYYIDKTTLSYAAIFGIKEDLNLKGTEYNWLSSIFYFGWLAWGIPSNLLMQRSPSGKYLAINIFMWGVLLMAQAASRSFADLAVLRILSGAFEAIADPAFMLFTTMFYRRSEQPSRIAMWYTANGVGVAGGGLLGYAIGHIRGSLRSWRYEYVYPRESDPRQITLLMGNRFLVVGALCSFWGIILFFLLPDSPPTARSFTRNERLLAIARVRDNQTGVDNKKFKWDQFRETFLDPKTWLFFLLGFFANIPNGGISNFSTLIINGLGFDTLQTTLLGIPQGALICIWIGLGAVLNDRLPTNSRTYVCVLFMLPTIAGTLSFLFAPQHAVVGRLISYYLTGSYQASFVLGLSLVTSNTAGQTKKQLTSAFIWLGACIGNISGACFSLSQVVLIMLLDSEHVHEYLTNYPTIGPFFYRTQDAPEYRLGIGSMLVSNCVEVLIFIVLRFYFIYLNRKRDRALRALPGRVDTAALRNSTLKQSTVGLAVGLSSNTIPENGDGSGSGRTDTRPNENQTAFSDLTDIQNVK</sequence>
<evidence type="ECO:0000256" key="2">
    <source>
        <dbReference type="ARBA" id="ARBA00022448"/>
    </source>
</evidence>
<proteinExistence type="predicted"/>
<keyword evidence="5 7" id="KW-0472">Membrane</keyword>
<feature type="transmembrane region" description="Helical" evidence="7">
    <location>
        <begin position="113"/>
        <end position="131"/>
    </location>
</feature>
<dbReference type="AlphaFoldDB" id="A0A8H5FTZ4"/>
<feature type="transmembrane region" description="Helical" evidence="7">
    <location>
        <begin position="390"/>
        <end position="408"/>
    </location>
</feature>